<reference evidence="2 3" key="1">
    <citation type="journal article" date="2015" name="Genome Biol. Evol.">
        <title>Phylogenomic analyses indicate that early fungi evolved digesting cell walls of algal ancestors of land plants.</title>
        <authorList>
            <person name="Chang Y."/>
            <person name="Wang S."/>
            <person name="Sekimoto S."/>
            <person name="Aerts A.L."/>
            <person name="Choi C."/>
            <person name="Clum A."/>
            <person name="LaButti K.M."/>
            <person name="Lindquist E.A."/>
            <person name="Yee Ngan C."/>
            <person name="Ohm R.A."/>
            <person name="Salamov A.A."/>
            <person name="Grigoriev I.V."/>
            <person name="Spatafora J.W."/>
            <person name="Berbee M.L."/>
        </authorList>
    </citation>
    <scope>NUCLEOTIDE SEQUENCE [LARGE SCALE GENOMIC DNA]</scope>
    <source>
        <strain evidence="2 3">JEL478</strain>
    </source>
</reference>
<protein>
    <submittedName>
        <fullName evidence="2">Uncharacterized protein</fullName>
    </submittedName>
</protein>
<feature type="compositionally biased region" description="Polar residues" evidence="1">
    <location>
        <begin position="1"/>
        <end position="10"/>
    </location>
</feature>
<dbReference type="AlphaFoldDB" id="A0A139AN62"/>
<dbReference type="Proteomes" id="UP000070544">
    <property type="component" value="Unassembled WGS sequence"/>
</dbReference>
<evidence type="ECO:0000313" key="2">
    <source>
        <dbReference type="EMBL" id="KXS17925.1"/>
    </source>
</evidence>
<organism evidence="2 3">
    <name type="scientific">Gonapodya prolifera (strain JEL478)</name>
    <name type="common">Monoblepharis prolifera</name>
    <dbReference type="NCBI Taxonomy" id="1344416"/>
    <lineage>
        <taxon>Eukaryota</taxon>
        <taxon>Fungi</taxon>
        <taxon>Fungi incertae sedis</taxon>
        <taxon>Chytridiomycota</taxon>
        <taxon>Chytridiomycota incertae sedis</taxon>
        <taxon>Monoblepharidomycetes</taxon>
        <taxon>Monoblepharidales</taxon>
        <taxon>Gonapodyaceae</taxon>
        <taxon>Gonapodya</taxon>
    </lineage>
</organism>
<proteinExistence type="predicted"/>
<sequence>MTQRDATSTHTTDETSHLNRPSFPPARSGPNSAHPYTRTPLDTAENTKGGFGLDGAASRVAASPNGNGAARASQSCTAAGGDGCWGWASETGGAGAVRVAERGVDGVGGGRMGNGVGVPVKGDDPPVTPTCTLIIFFLGKKHARVTA</sequence>
<dbReference type="EMBL" id="KQ965744">
    <property type="protein sequence ID" value="KXS17925.1"/>
    <property type="molecule type" value="Genomic_DNA"/>
</dbReference>
<keyword evidence="3" id="KW-1185">Reference proteome</keyword>
<accession>A0A139AN62</accession>
<name>A0A139AN62_GONPJ</name>
<gene>
    <name evidence="2" type="ORF">M427DRAFT_235470</name>
</gene>
<evidence type="ECO:0000256" key="1">
    <source>
        <dbReference type="SAM" id="MobiDB-lite"/>
    </source>
</evidence>
<evidence type="ECO:0000313" key="3">
    <source>
        <dbReference type="Proteomes" id="UP000070544"/>
    </source>
</evidence>
<feature type="region of interest" description="Disordered" evidence="1">
    <location>
        <begin position="1"/>
        <end position="75"/>
    </location>
</feature>